<name>A0ABQ3KHL5_9PSEU</name>
<keyword evidence="2" id="KW-1133">Transmembrane helix</keyword>
<dbReference type="EMBL" id="BNAW01000014">
    <property type="protein sequence ID" value="GHG14883.1"/>
    <property type="molecule type" value="Genomic_DNA"/>
</dbReference>
<evidence type="ECO:0008006" key="5">
    <source>
        <dbReference type="Google" id="ProtNLM"/>
    </source>
</evidence>
<feature type="transmembrane region" description="Helical" evidence="2">
    <location>
        <begin position="92"/>
        <end position="113"/>
    </location>
</feature>
<feature type="transmembrane region" description="Helical" evidence="2">
    <location>
        <begin position="40"/>
        <end position="61"/>
    </location>
</feature>
<organism evidence="3 4">
    <name type="scientific">Amycolatopsis bullii</name>
    <dbReference type="NCBI Taxonomy" id="941987"/>
    <lineage>
        <taxon>Bacteria</taxon>
        <taxon>Bacillati</taxon>
        <taxon>Actinomycetota</taxon>
        <taxon>Actinomycetes</taxon>
        <taxon>Pseudonocardiales</taxon>
        <taxon>Pseudonocardiaceae</taxon>
        <taxon>Amycolatopsis</taxon>
    </lineage>
</organism>
<dbReference type="RefSeq" id="WP_191311437.1">
    <property type="nucleotide sequence ID" value="NZ_BNAW01000014.1"/>
</dbReference>
<sequence>MAENDDLTGLTDDERRKQGRSPDPVLPGERAPKAKPPRPVAVSFWLWLAGGVILILGYVQLMAGKSAVIDRYVEGTKDPKITPQMIADGVTAMLWFLLVGSIVFTLLFLLFAYKAREGTRSARTVLTVLPIVMVLLIFTFAPVLTYLTLVAVLLFVIALVLLYLPSVSGYFPKAGKKL</sequence>
<comment type="caution">
    <text evidence="3">The sequence shown here is derived from an EMBL/GenBank/DDBJ whole genome shotgun (WGS) entry which is preliminary data.</text>
</comment>
<keyword evidence="4" id="KW-1185">Reference proteome</keyword>
<evidence type="ECO:0000256" key="2">
    <source>
        <dbReference type="SAM" id="Phobius"/>
    </source>
</evidence>
<keyword evidence="2" id="KW-0472">Membrane</keyword>
<gene>
    <name evidence="3" type="ORF">GCM10017567_36030</name>
</gene>
<dbReference type="Proteomes" id="UP000649955">
    <property type="component" value="Unassembled WGS sequence"/>
</dbReference>
<keyword evidence="2" id="KW-0812">Transmembrane</keyword>
<feature type="transmembrane region" description="Helical" evidence="2">
    <location>
        <begin position="150"/>
        <end position="171"/>
    </location>
</feature>
<feature type="transmembrane region" description="Helical" evidence="2">
    <location>
        <begin position="125"/>
        <end position="144"/>
    </location>
</feature>
<proteinExistence type="predicted"/>
<evidence type="ECO:0000313" key="3">
    <source>
        <dbReference type="EMBL" id="GHG14883.1"/>
    </source>
</evidence>
<evidence type="ECO:0000313" key="4">
    <source>
        <dbReference type="Proteomes" id="UP000649955"/>
    </source>
</evidence>
<accession>A0ABQ3KHL5</accession>
<evidence type="ECO:0000256" key="1">
    <source>
        <dbReference type="SAM" id="MobiDB-lite"/>
    </source>
</evidence>
<feature type="region of interest" description="Disordered" evidence="1">
    <location>
        <begin position="1"/>
        <end position="36"/>
    </location>
</feature>
<protein>
    <recommendedName>
        <fullName evidence="5">DUF1189 domain-containing protein</fullName>
    </recommendedName>
</protein>
<dbReference type="InterPro" id="IPR036927">
    <property type="entry name" value="Cyt_c_oxase-like_su1_sf"/>
</dbReference>
<reference evidence="4" key="1">
    <citation type="journal article" date="2019" name="Int. J. Syst. Evol. Microbiol.">
        <title>The Global Catalogue of Microorganisms (GCM) 10K type strain sequencing project: providing services to taxonomists for standard genome sequencing and annotation.</title>
        <authorList>
            <consortium name="The Broad Institute Genomics Platform"/>
            <consortium name="The Broad Institute Genome Sequencing Center for Infectious Disease"/>
            <person name="Wu L."/>
            <person name="Ma J."/>
        </authorList>
    </citation>
    <scope>NUCLEOTIDE SEQUENCE [LARGE SCALE GENOMIC DNA]</scope>
    <source>
        <strain evidence="4">CGMCC 4.7680</strain>
    </source>
</reference>
<dbReference type="Gene3D" id="1.20.210.10">
    <property type="entry name" value="Cytochrome c oxidase-like, subunit I domain"/>
    <property type="match status" value="1"/>
</dbReference>